<gene>
    <name evidence="1" type="ORF">BCR36DRAFT_374614</name>
</gene>
<accession>A0A1Y1UYF4</accession>
<dbReference type="AlphaFoldDB" id="A0A1Y1UYF4"/>
<keyword evidence="2" id="KW-1185">Reference proteome</keyword>
<reference evidence="1 2" key="1">
    <citation type="submission" date="2016-08" db="EMBL/GenBank/DDBJ databases">
        <title>Genomes of anaerobic fungi encode conserved fungal cellulosomes for biomass hydrolysis.</title>
        <authorList>
            <consortium name="DOE Joint Genome Institute"/>
            <person name="Haitjema C.H."/>
            <person name="Gilmore S.P."/>
            <person name="Henske J.K."/>
            <person name="Solomon K.V."/>
            <person name="De Groot R."/>
            <person name="Kuo A."/>
            <person name="Mondo S.J."/>
            <person name="Salamov A.A."/>
            <person name="Labutti K."/>
            <person name="Zhao Z."/>
            <person name="Chiniquy J."/>
            <person name="Barry K."/>
            <person name="Brewer H.M."/>
            <person name="Purvine S.O."/>
            <person name="Wright A.T."/>
            <person name="Boxma B."/>
            <person name="Van Alen T."/>
            <person name="Hackstein J.H."/>
            <person name="Baker S.E."/>
            <person name="Grigoriev I.V."/>
            <person name="O'Malley M.A."/>
        </authorList>
    </citation>
    <scope>NUCLEOTIDE SEQUENCE [LARGE SCALE GENOMIC DNA]</scope>
    <source>
        <strain evidence="2">finn</strain>
    </source>
</reference>
<protein>
    <submittedName>
        <fullName evidence="1">Uncharacterized protein</fullName>
    </submittedName>
</protein>
<sequence length="107" mass="12918">MVQLTNLIKENEFDVVITTIECNVSIEFFKYKIEKNLLTTKVFHVFPTWRKNIYAIKNFLEWYTLALKYNNCEFMIYVLDESISDQKVKFILKELKRIGNAYIIYDN</sequence>
<organism evidence="1 2">
    <name type="scientific">Piromyces finnis</name>
    <dbReference type="NCBI Taxonomy" id="1754191"/>
    <lineage>
        <taxon>Eukaryota</taxon>
        <taxon>Fungi</taxon>
        <taxon>Fungi incertae sedis</taxon>
        <taxon>Chytridiomycota</taxon>
        <taxon>Chytridiomycota incertae sedis</taxon>
        <taxon>Neocallimastigomycetes</taxon>
        <taxon>Neocallimastigales</taxon>
        <taxon>Neocallimastigaceae</taxon>
        <taxon>Piromyces</taxon>
    </lineage>
</organism>
<dbReference type="Proteomes" id="UP000193719">
    <property type="component" value="Unassembled WGS sequence"/>
</dbReference>
<proteinExistence type="predicted"/>
<evidence type="ECO:0000313" key="1">
    <source>
        <dbReference type="EMBL" id="ORX42303.1"/>
    </source>
</evidence>
<comment type="caution">
    <text evidence="1">The sequence shown here is derived from an EMBL/GenBank/DDBJ whole genome shotgun (WGS) entry which is preliminary data.</text>
</comment>
<dbReference type="EMBL" id="MCFH01000067">
    <property type="protein sequence ID" value="ORX42303.1"/>
    <property type="molecule type" value="Genomic_DNA"/>
</dbReference>
<name>A0A1Y1UYF4_9FUNG</name>
<reference evidence="1 2" key="2">
    <citation type="submission" date="2016-08" db="EMBL/GenBank/DDBJ databases">
        <title>Pervasive Adenine N6-methylation of Active Genes in Fungi.</title>
        <authorList>
            <consortium name="DOE Joint Genome Institute"/>
            <person name="Mondo S.J."/>
            <person name="Dannebaum R.O."/>
            <person name="Kuo R.C."/>
            <person name="Labutti K."/>
            <person name="Haridas S."/>
            <person name="Kuo A."/>
            <person name="Salamov A."/>
            <person name="Ahrendt S.R."/>
            <person name="Lipzen A."/>
            <person name="Sullivan W."/>
            <person name="Andreopoulos W.B."/>
            <person name="Clum A."/>
            <person name="Lindquist E."/>
            <person name="Daum C."/>
            <person name="Ramamoorthy G.K."/>
            <person name="Gryganskyi A."/>
            <person name="Culley D."/>
            <person name="Magnuson J.K."/>
            <person name="James T.Y."/>
            <person name="O'Malley M.A."/>
            <person name="Stajich J.E."/>
            <person name="Spatafora J.W."/>
            <person name="Visel A."/>
            <person name="Grigoriev I.V."/>
        </authorList>
    </citation>
    <scope>NUCLEOTIDE SEQUENCE [LARGE SCALE GENOMIC DNA]</scope>
    <source>
        <strain evidence="2">finn</strain>
    </source>
</reference>
<evidence type="ECO:0000313" key="2">
    <source>
        <dbReference type="Proteomes" id="UP000193719"/>
    </source>
</evidence>